<dbReference type="Proteomes" id="UP000593561">
    <property type="component" value="Unassembled WGS sequence"/>
</dbReference>
<gene>
    <name evidence="1" type="ORF">Godav_014181</name>
</gene>
<reference evidence="1 2" key="1">
    <citation type="journal article" date="2019" name="Genome Biol. Evol.">
        <title>Insights into the evolution of the New World diploid cottons (Gossypium, subgenus Houzingenia) based on genome sequencing.</title>
        <authorList>
            <person name="Grover C.E."/>
            <person name="Arick M.A. 2nd"/>
            <person name="Thrash A."/>
            <person name="Conover J.L."/>
            <person name="Sanders W.S."/>
            <person name="Peterson D.G."/>
            <person name="Frelichowski J.E."/>
            <person name="Scheffler J.A."/>
            <person name="Scheffler B.E."/>
            <person name="Wendel J.F."/>
        </authorList>
    </citation>
    <scope>NUCLEOTIDE SEQUENCE [LARGE SCALE GENOMIC DNA]</scope>
    <source>
        <strain evidence="1">27</strain>
        <tissue evidence="1">Leaf</tissue>
    </source>
</reference>
<name>A0A7J8RKF3_GOSDV</name>
<keyword evidence="2" id="KW-1185">Reference proteome</keyword>
<accession>A0A7J8RKF3</accession>
<sequence>MLPLEKFAGFDLGTSRYEKKSRRICLEYLWVGHLPQGTRAHR</sequence>
<organism evidence="1 2">
    <name type="scientific">Gossypium davidsonii</name>
    <name type="common">Davidson's cotton</name>
    <name type="synonym">Gossypium klotzschianum subsp. davidsonii</name>
    <dbReference type="NCBI Taxonomy" id="34287"/>
    <lineage>
        <taxon>Eukaryota</taxon>
        <taxon>Viridiplantae</taxon>
        <taxon>Streptophyta</taxon>
        <taxon>Embryophyta</taxon>
        <taxon>Tracheophyta</taxon>
        <taxon>Spermatophyta</taxon>
        <taxon>Magnoliopsida</taxon>
        <taxon>eudicotyledons</taxon>
        <taxon>Gunneridae</taxon>
        <taxon>Pentapetalae</taxon>
        <taxon>rosids</taxon>
        <taxon>malvids</taxon>
        <taxon>Malvales</taxon>
        <taxon>Malvaceae</taxon>
        <taxon>Malvoideae</taxon>
        <taxon>Gossypium</taxon>
    </lineage>
</organism>
<evidence type="ECO:0000313" key="1">
    <source>
        <dbReference type="EMBL" id="MBA0613822.1"/>
    </source>
</evidence>
<comment type="caution">
    <text evidence="1">The sequence shown here is derived from an EMBL/GenBank/DDBJ whole genome shotgun (WGS) entry which is preliminary data.</text>
</comment>
<dbReference type="AlphaFoldDB" id="A0A7J8RKF3"/>
<evidence type="ECO:0000313" key="2">
    <source>
        <dbReference type="Proteomes" id="UP000593561"/>
    </source>
</evidence>
<proteinExistence type="predicted"/>
<dbReference type="EMBL" id="JABFAC010000005">
    <property type="protein sequence ID" value="MBA0613822.1"/>
    <property type="molecule type" value="Genomic_DNA"/>
</dbReference>
<protein>
    <submittedName>
        <fullName evidence="1">Uncharacterized protein</fullName>
    </submittedName>
</protein>